<dbReference type="AlphaFoldDB" id="A0A9Q3JLY1"/>
<evidence type="ECO:0000313" key="3">
    <source>
        <dbReference type="Proteomes" id="UP000765509"/>
    </source>
</evidence>
<reference evidence="2" key="1">
    <citation type="submission" date="2021-03" db="EMBL/GenBank/DDBJ databases">
        <title>Draft genome sequence of rust myrtle Austropuccinia psidii MF-1, a brazilian biotype.</title>
        <authorList>
            <person name="Quecine M.C."/>
            <person name="Pachon D.M.R."/>
            <person name="Bonatelli M.L."/>
            <person name="Correr F.H."/>
            <person name="Franceschini L.M."/>
            <person name="Leite T.F."/>
            <person name="Margarido G.R.A."/>
            <person name="Almeida C.A."/>
            <person name="Ferrarezi J.A."/>
            <person name="Labate C.A."/>
        </authorList>
    </citation>
    <scope>NUCLEOTIDE SEQUENCE</scope>
    <source>
        <strain evidence="2">MF-1</strain>
    </source>
</reference>
<feature type="compositionally biased region" description="Basic and acidic residues" evidence="1">
    <location>
        <begin position="16"/>
        <end position="26"/>
    </location>
</feature>
<sequence>MSQLFRSPLSPLENNSHGDFRPTHPIKIRESRGCGNVFTHLETINSKIVQPSRTRKKPDDEILKSRQAPFTLYPIQLKVLEVYYRSYERCKGDIRSPGEW</sequence>
<name>A0A9Q3JLY1_9BASI</name>
<keyword evidence="3" id="KW-1185">Reference proteome</keyword>
<accession>A0A9Q3JLY1</accession>
<organism evidence="2 3">
    <name type="scientific">Austropuccinia psidii MF-1</name>
    <dbReference type="NCBI Taxonomy" id="1389203"/>
    <lineage>
        <taxon>Eukaryota</taxon>
        <taxon>Fungi</taxon>
        <taxon>Dikarya</taxon>
        <taxon>Basidiomycota</taxon>
        <taxon>Pucciniomycotina</taxon>
        <taxon>Pucciniomycetes</taxon>
        <taxon>Pucciniales</taxon>
        <taxon>Sphaerophragmiaceae</taxon>
        <taxon>Austropuccinia</taxon>
    </lineage>
</organism>
<evidence type="ECO:0000256" key="1">
    <source>
        <dbReference type="SAM" id="MobiDB-lite"/>
    </source>
</evidence>
<proteinExistence type="predicted"/>
<feature type="region of interest" description="Disordered" evidence="1">
    <location>
        <begin position="1"/>
        <end position="26"/>
    </location>
</feature>
<comment type="caution">
    <text evidence="2">The sequence shown here is derived from an EMBL/GenBank/DDBJ whole genome shotgun (WGS) entry which is preliminary data.</text>
</comment>
<evidence type="ECO:0000313" key="2">
    <source>
        <dbReference type="EMBL" id="MBW0564137.1"/>
    </source>
</evidence>
<dbReference type="Proteomes" id="UP000765509">
    <property type="component" value="Unassembled WGS sequence"/>
</dbReference>
<dbReference type="EMBL" id="AVOT02075378">
    <property type="protein sequence ID" value="MBW0564137.1"/>
    <property type="molecule type" value="Genomic_DNA"/>
</dbReference>
<protein>
    <submittedName>
        <fullName evidence="2">Uncharacterized protein</fullName>
    </submittedName>
</protein>
<gene>
    <name evidence="2" type="ORF">O181_103852</name>
</gene>